<keyword evidence="1" id="KW-1133">Transmembrane helix</keyword>
<feature type="transmembrane region" description="Helical" evidence="1">
    <location>
        <begin position="130"/>
        <end position="151"/>
    </location>
</feature>
<feature type="transmembrane region" description="Helical" evidence="1">
    <location>
        <begin position="163"/>
        <end position="188"/>
    </location>
</feature>
<dbReference type="EMBL" id="FNNC01000001">
    <property type="protein sequence ID" value="SDW18712.1"/>
    <property type="molecule type" value="Genomic_DNA"/>
</dbReference>
<keyword evidence="3" id="KW-1185">Reference proteome</keyword>
<organism evidence="2 3">
    <name type="scientific">Marinococcus luteus</name>
    <dbReference type="NCBI Taxonomy" id="1122204"/>
    <lineage>
        <taxon>Bacteria</taxon>
        <taxon>Bacillati</taxon>
        <taxon>Bacillota</taxon>
        <taxon>Bacilli</taxon>
        <taxon>Bacillales</taxon>
        <taxon>Bacillaceae</taxon>
        <taxon>Marinococcus</taxon>
    </lineage>
</organism>
<accession>A0A1H2RGX2</accession>
<feature type="transmembrane region" description="Helical" evidence="1">
    <location>
        <begin position="200"/>
        <end position="219"/>
    </location>
</feature>
<name>A0A1H2RGX2_9BACI</name>
<protein>
    <submittedName>
        <fullName evidence="2">Uncharacterized protein</fullName>
    </submittedName>
</protein>
<keyword evidence="1" id="KW-0472">Membrane</keyword>
<dbReference type="OrthoDB" id="2388713at2"/>
<evidence type="ECO:0000256" key="1">
    <source>
        <dbReference type="SAM" id="Phobius"/>
    </source>
</evidence>
<proteinExistence type="predicted"/>
<feature type="transmembrane region" description="Helical" evidence="1">
    <location>
        <begin position="58"/>
        <end position="76"/>
    </location>
</feature>
<dbReference type="STRING" id="1122204.SAMN05421781_0767"/>
<sequence length="233" mass="25819">MRDNKAVPALIKEQFKWTLWFLGILYLIRIAAHFFEMFFSEAEFNIALLNFAYEPSKIYMLVIGLISVYTFLGFCIEHGLTRKHYYQAAFISAAAVSLIITVAIAALNLIDTIIFDTNAAVFYLIESDTLLEVLLPGSAAYFITVLLYYLLGMFVASGFYRFGWLPGLGFIAAGLFCLLIESIIWGTAFTLFNVGIVTEGLPVVAAISATAVLTIIVYLSSAKSLQRTPVKIA</sequence>
<dbReference type="AlphaFoldDB" id="A0A1H2RGX2"/>
<feature type="transmembrane region" description="Helical" evidence="1">
    <location>
        <begin position="20"/>
        <end position="38"/>
    </location>
</feature>
<reference evidence="2 3" key="1">
    <citation type="submission" date="2016-10" db="EMBL/GenBank/DDBJ databases">
        <authorList>
            <person name="de Groot N.N."/>
        </authorList>
    </citation>
    <scope>NUCLEOTIDE SEQUENCE [LARGE SCALE GENOMIC DNA]</scope>
    <source>
        <strain evidence="2 3">DSM 23126</strain>
    </source>
</reference>
<feature type="transmembrane region" description="Helical" evidence="1">
    <location>
        <begin position="88"/>
        <end position="110"/>
    </location>
</feature>
<dbReference type="Proteomes" id="UP000199488">
    <property type="component" value="Unassembled WGS sequence"/>
</dbReference>
<gene>
    <name evidence="2" type="ORF">SAMN05421781_0767</name>
</gene>
<dbReference type="RefSeq" id="WP_091611368.1">
    <property type="nucleotide sequence ID" value="NZ_FNNC01000001.1"/>
</dbReference>
<evidence type="ECO:0000313" key="3">
    <source>
        <dbReference type="Proteomes" id="UP000199488"/>
    </source>
</evidence>
<keyword evidence="1" id="KW-0812">Transmembrane</keyword>
<evidence type="ECO:0000313" key="2">
    <source>
        <dbReference type="EMBL" id="SDW18712.1"/>
    </source>
</evidence>